<accession>A0A5B7H5D5</accession>
<sequence>MAVTTFFPLGLFSPLTSLFGALVSF</sequence>
<reference evidence="1 2" key="1">
    <citation type="submission" date="2019-05" db="EMBL/GenBank/DDBJ databases">
        <title>Another draft genome of Portunus trituberculatus and its Hox gene families provides insights of decapod evolution.</title>
        <authorList>
            <person name="Jeong J.-H."/>
            <person name="Song I."/>
            <person name="Kim S."/>
            <person name="Choi T."/>
            <person name="Kim D."/>
            <person name="Ryu S."/>
            <person name="Kim W."/>
        </authorList>
    </citation>
    <scope>NUCLEOTIDE SEQUENCE [LARGE SCALE GENOMIC DNA]</scope>
    <source>
        <tissue evidence="1">Muscle</tissue>
    </source>
</reference>
<dbReference type="Proteomes" id="UP000324222">
    <property type="component" value="Unassembled WGS sequence"/>
</dbReference>
<comment type="caution">
    <text evidence="1">The sequence shown here is derived from an EMBL/GenBank/DDBJ whole genome shotgun (WGS) entry which is preliminary data.</text>
</comment>
<dbReference type="EMBL" id="VSRR010022247">
    <property type="protein sequence ID" value="MPC64557.1"/>
    <property type="molecule type" value="Genomic_DNA"/>
</dbReference>
<keyword evidence="2" id="KW-1185">Reference proteome</keyword>
<gene>
    <name evidence="1" type="ORF">E2C01_058675</name>
</gene>
<evidence type="ECO:0000313" key="2">
    <source>
        <dbReference type="Proteomes" id="UP000324222"/>
    </source>
</evidence>
<organism evidence="1 2">
    <name type="scientific">Portunus trituberculatus</name>
    <name type="common">Swimming crab</name>
    <name type="synonym">Neptunus trituberculatus</name>
    <dbReference type="NCBI Taxonomy" id="210409"/>
    <lineage>
        <taxon>Eukaryota</taxon>
        <taxon>Metazoa</taxon>
        <taxon>Ecdysozoa</taxon>
        <taxon>Arthropoda</taxon>
        <taxon>Crustacea</taxon>
        <taxon>Multicrustacea</taxon>
        <taxon>Malacostraca</taxon>
        <taxon>Eumalacostraca</taxon>
        <taxon>Eucarida</taxon>
        <taxon>Decapoda</taxon>
        <taxon>Pleocyemata</taxon>
        <taxon>Brachyura</taxon>
        <taxon>Eubrachyura</taxon>
        <taxon>Portunoidea</taxon>
        <taxon>Portunidae</taxon>
        <taxon>Portuninae</taxon>
        <taxon>Portunus</taxon>
    </lineage>
</organism>
<dbReference type="AlphaFoldDB" id="A0A5B7H5D5"/>
<name>A0A5B7H5D5_PORTR</name>
<proteinExistence type="predicted"/>
<evidence type="ECO:0000313" key="1">
    <source>
        <dbReference type="EMBL" id="MPC64557.1"/>
    </source>
</evidence>
<protein>
    <submittedName>
        <fullName evidence="1">Uncharacterized protein</fullName>
    </submittedName>
</protein>